<sequence length="218" mass="25715">MRMETYGRIGMEMVAALKSNRMNFIENFEVFGFTCFRATINEIEEVLKDKFDANVKYEMKKKSFLFDLYLKRPPKGGAHLIKAYFFVPGSNSSMVVMVTNYNDEWQTLANYIANELKLDAFSFHMTSDLNISDARNSFTHWANGNKARVVYAMKDPKWIFYEEGDPLWLENIEFYKRKIIKDRLNHNILISYCEKLNLNITEKSFWKNNDAILLEKIS</sequence>
<evidence type="ECO:0000313" key="2">
    <source>
        <dbReference type="Proteomes" id="UP000273898"/>
    </source>
</evidence>
<protein>
    <submittedName>
        <fullName evidence="1">Uncharacterized protein</fullName>
    </submittedName>
</protein>
<gene>
    <name evidence="1" type="ORF">BCL90_5277</name>
</gene>
<accession>A0A497XMI0</accession>
<dbReference type="EMBL" id="RCCK01000018">
    <property type="protein sequence ID" value="RLJ69182.1"/>
    <property type="molecule type" value="Genomic_DNA"/>
</dbReference>
<proteinExistence type="predicted"/>
<organism evidence="1 2">
    <name type="scientific">Pedobacter alluvionis</name>
    <dbReference type="NCBI Taxonomy" id="475253"/>
    <lineage>
        <taxon>Bacteria</taxon>
        <taxon>Pseudomonadati</taxon>
        <taxon>Bacteroidota</taxon>
        <taxon>Sphingobacteriia</taxon>
        <taxon>Sphingobacteriales</taxon>
        <taxon>Sphingobacteriaceae</taxon>
        <taxon>Pedobacter</taxon>
    </lineage>
</organism>
<evidence type="ECO:0000313" key="1">
    <source>
        <dbReference type="EMBL" id="RLJ69182.1"/>
    </source>
</evidence>
<name>A0A497XMI0_9SPHI</name>
<dbReference type="Proteomes" id="UP000273898">
    <property type="component" value="Unassembled WGS sequence"/>
</dbReference>
<comment type="caution">
    <text evidence="1">The sequence shown here is derived from an EMBL/GenBank/DDBJ whole genome shotgun (WGS) entry which is preliminary data.</text>
</comment>
<dbReference type="AlphaFoldDB" id="A0A497XMI0"/>
<reference evidence="1 2" key="1">
    <citation type="submission" date="2018-10" db="EMBL/GenBank/DDBJ databases">
        <title>Genomic Encyclopedia of Archaeal and Bacterial Type Strains, Phase II (KMG-II): from individual species to whole genera.</title>
        <authorList>
            <person name="Goeker M."/>
        </authorList>
    </citation>
    <scope>NUCLEOTIDE SEQUENCE [LARGE SCALE GENOMIC DNA]</scope>
    <source>
        <strain evidence="1 2">DSM 19624</strain>
    </source>
</reference>